<evidence type="ECO:0000313" key="10">
    <source>
        <dbReference type="EMBL" id="WYX99566.1"/>
    </source>
</evidence>
<feature type="transmembrane region" description="Helical" evidence="8">
    <location>
        <begin position="195"/>
        <end position="217"/>
    </location>
</feature>
<dbReference type="InterPro" id="IPR044838">
    <property type="entry name" value="EGY1-like"/>
</dbReference>
<dbReference type="PANTHER" id="PTHR31412">
    <property type="entry name" value="ZINC METALLOPROTEASE EGY1"/>
    <property type="match status" value="1"/>
</dbReference>
<evidence type="ECO:0000256" key="2">
    <source>
        <dbReference type="ARBA" id="ARBA00022670"/>
    </source>
</evidence>
<dbReference type="GO" id="GO:0008233">
    <property type="term" value="F:peptidase activity"/>
    <property type="evidence" value="ECO:0007669"/>
    <property type="project" value="UniProtKB-KW"/>
</dbReference>
<dbReference type="RefSeq" id="WP_393971539.1">
    <property type="nucleotide sequence ID" value="NZ_CP133772.1"/>
</dbReference>
<accession>A0AAX4NFF7</accession>
<evidence type="ECO:0000256" key="5">
    <source>
        <dbReference type="ARBA" id="ARBA00022946"/>
    </source>
</evidence>
<evidence type="ECO:0000256" key="8">
    <source>
        <dbReference type="SAM" id="Phobius"/>
    </source>
</evidence>
<evidence type="ECO:0000256" key="7">
    <source>
        <dbReference type="ARBA" id="ARBA00023136"/>
    </source>
</evidence>
<feature type="transmembrane region" description="Helical" evidence="8">
    <location>
        <begin position="125"/>
        <end position="145"/>
    </location>
</feature>
<dbReference type="CDD" id="cd06160">
    <property type="entry name" value="S2P-M50_like_2"/>
    <property type="match status" value="1"/>
</dbReference>
<evidence type="ECO:0000259" key="9">
    <source>
        <dbReference type="Pfam" id="PF02163"/>
    </source>
</evidence>
<organism evidence="10 11">
    <name type="scientific">Oxyplasma meridianum</name>
    <dbReference type="NCBI Taxonomy" id="3073602"/>
    <lineage>
        <taxon>Archaea</taxon>
        <taxon>Methanobacteriati</taxon>
        <taxon>Thermoplasmatota</taxon>
        <taxon>Thermoplasmata</taxon>
        <taxon>Thermoplasmatales</taxon>
        <taxon>Thermoplasmataceae</taxon>
        <taxon>Oxyplasma</taxon>
    </lineage>
</organism>
<dbReference type="GO" id="GO:0006508">
    <property type="term" value="P:proteolysis"/>
    <property type="evidence" value="ECO:0007669"/>
    <property type="project" value="UniProtKB-KW"/>
</dbReference>
<keyword evidence="2 10" id="KW-0645">Protease</keyword>
<evidence type="ECO:0000256" key="1">
    <source>
        <dbReference type="ARBA" id="ARBA00004141"/>
    </source>
</evidence>
<evidence type="ECO:0000256" key="3">
    <source>
        <dbReference type="ARBA" id="ARBA00022692"/>
    </source>
</evidence>
<feature type="transmembrane region" description="Helical" evidence="8">
    <location>
        <begin position="165"/>
        <end position="183"/>
    </location>
</feature>
<sequence length="362" mass="40172">MDSTQENIRVQSDDLSYVVGFVKSKVNTYDIQAGPMDIKFYYFESDNPNIEKAFDEIRTELVDRGYIPFLSHDGENFIGVTRKPNVKYRGTIVNIVMLALTLASTIYVGSVYSAAFVAPSPNAEYIRLLYGLVFFSLPLMGILGIHELGHFIVAKRHHVKASLPFFIPFPVGLGTFGAFISLRDPIPNRRAMTEIGAAGPIFGFLTALPLIFVAHYVGTLFHPVANAVIPFQIRYPLVYNLFGLVPTSSHPIFPMVFAVWVGMFATAMNLLPVGQLDGGHVLRGVMGRSAIYVDYAFLAFLFGLGFLYTGWWLLAIFVLIIGISHPPALDDYSKLRQRDILIGVFALAMFILTFTPIPLLAS</sequence>
<reference evidence="10 11" key="1">
    <citation type="submission" date="2023-09" db="EMBL/GenBank/DDBJ databases">
        <authorList>
            <person name="Golyshina O.V."/>
            <person name="Lunev E.A."/>
            <person name="Bargiela R."/>
            <person name="Gaines M.C."/>
            <person name="Daum B."/>
            <person name="Bale N.J."/>
            <person name="Koenen M."/>
            <person name="Sinninghe Damst J.S."/>
            <person name="Yakimov M."/>
            <person name="Golyshin P.N."/>
        </authorList>
    </citation>
    <scope>NUCLEOTIDE SEQUENCE [LARGE SCALE GENOMIC DNA]</scope>
    <source>
        <strain evidence="10 11">M1</strain>
    </source>
</reference>
<keyword evidence="11" id="KW-1185">Reference proteome</keyword>
<keyword evidence="7 8" id="KW-0472">Membrane</keyword>
<dbReference type="KEGG" id="omr:OXIME_000098"/>
<dbReference type="Pfam" id="PF02163">
    <property type="entry name" value="Peptidase_M50"/>
    <property type="match status" value="1"/>
</dbReference>
<dbReference type="Proteomes" id="UP001451606">
    <property type="component" value="Chromosome"/>
</dbReference>
<evidence type="ECO:0000256" key="6">
    <source>
        <dbReference type="ARBA" id="ARBA00022989"/>
    </source>
</evidence>
<dbReference type="AlphaFoldDB" id="A0AAX4NFF7"/>
<comment type="subcellular location">
    <subcellularLocation>
        <location evidence="1">Membrane</location>
        <topology evidence="1">Multi-pass membrane protein</topology>
    </subcellularLocation>
</comment>
<dbReference type="GO" id="GO:0016020">
    <property type="term" value="C:membrane"/>
    <property type="evidence" value="ECO:0007669"/>
    <property type="project" value="UniProtKB-SubCell"/>
</dbReference>
<feature type="transmembrane region" description="Helical" evidence="8">
    <location>
        <begin position="292"/>
        <end position="320"/>
    </location>
</feature>
<feature type="domain" description="Peptidase M50" evidence="9">
    <location>
        <begin position="134"/>
        <end position="290"/>
    </location>
</feature>
<dbReference type="InterPro" id="IPR008915">
    <property type="entry name" value="Peptidase_M50"/>
</dbReference>
<keyword evidence="5" id="KW-0809">Transit peptide</keyword>
<keyword evidence="6 8" id="KW-1133">Transmembrane helix</keyword>
<keyword evidence="4" id="KW-0378">Hydrolase</keyword>
<name>A0AAX4NFF7_9ARCH</name>
<dbReference type="EMBL" id="CP133772">
    <property type="protein sequence ID" value="WYX99566.1"/>
    <property type="molecule type" value="Genomic_DNA"/>
</dbReference>
<keyword evidence="3 8" id="KW-0812">Transmembrane</keyword>
<evidence type="ECO:0000256" key="4">
    <source>
        <dbReference type="ARBA" id="ARBA00022801"/>
    </source>
</evidence>
<dbReference type="PANTHER" id="PTHR31412:SF0">
    <property type="entry name" value="ZINC METALLOPROTEASE EGY1, CHLOROPLASTIC-RELATED"/>
    <property type="match status" value="1"/>
</dbReference>
<proteinExistence type="predicted"/>
<feature type="transmembrane region" description="Helical" evidence="8">
    <location>
        <begin position="92"/>
        <end position="118"/>
    </location>
</feature>
<evidence type="ECO:0000313" key="11">
    <source>
        <dbReference type="Proteomes" id="UP001451606"/>
    </source>
</evidence>
<feature type="transmembrane region" description="Helical" evidence="8">
    <location>
        <begin position="340"/>
        <end position="361"/>
    </location>
</feature>
<gene>
    <name evidence="10" type="ORF">OXIME_000098</name>
</gene>
<protein>
    <submittedName>
        <fullName evidence="10">Site-2 protease family protein</fullName>
    </submittedName>
</protein>
<dbReference type="GeneID" id="95966822"/>